<evidence type="ECO:0000259" key="14">
    <source>
        <dbReference type="PROSITE" id="PS50862"/>
    </source>
</evidence>
<keyword evidence="11 13" id="KW-0030">Aminoacyl-tRNA synthetase</keyword>
<dbReference type="InterPro" id="IPR004154">
    <property type="entry name" value="Anticodon-bd"/>
</dbReference>
<dbReference type="PANTHER" id="PTHR11451:SF44">
    <property type="entry name" value="THREONINE--TRNA LIGASE, CHLOROPLASTIC_MITOCHONDRIAL 2"/>
    <property type="match status" value="1"/>
</dbReference>
<dbReference type="SMART" id="SM00863">
    <property type="entry name" value="tRNA_SAD"/>
    <property type="match status" value="1"/>
</dbReference>
<feature type="binding site" evidence="13">
    <location>
        <position position="385"/>
    </location>
    <ligand>
        <name>Zn(2+)</name>
        <dbReference type="ChEBI" id="CHEBI:29105"/>
        <note>catalytic</note>
    </ligand>
</feature>
<dbReference type="Pfam" id="PF02824">
    <property type="entry name" value="TGS"/>
    <property type="match status" value="1"/>
</dbReference>
<name>A0ABY6ZKH4_9BACL</name>
<keyword evidence="5 13" id="KW-0479">Metal-binding</keyword>
<dbReference type="InterPro" id="IPR045864">
    <property type="entry name" value="aa-tRNA-synth_II/BPL/LPL"/>
</dbReference>
<proteinExistence type="inferred from homology"/>
<evidence type="ECO:0000256" key="8">
    <source>
        <dbReference type="ARBA" id="ARBA00022840"/>
    </source>
</evidence>
<evidence type="ECO:0000256" key="10">
    <source>
        <dbReference type="ARBA" id="ARBA00022917"/>
    </source>
</evidence>
<evidence type="ECO:0000256" key="7">
    <source>
        <dbReference type="ARBA" id="ARBA00022833"/>
    </source>
</evidence>
<keyword evidence="3 13" id="KW-0820">tRNA-binding</keyword>
<comment type="similarity">
    <text evidence="1 13">Belongs to the class-II aminoacyl-tRNA synthetase family.</text>
</comment>
<evidence type="ECO:0000256" key="13">
    <source>
        <dbReference type="HAMAP-Rule" id="MF_00184"/>
    </source>
</evidence>
<dbReference type="Pfam" id="PF00587">
    <property type="entry name" value="tRNA-synt_2b"/>
    <property type="match status" value="1"/>
</dbReference>
<comment type="catalytic activity">
    <reaction evidence="12 13">
        <text>tRNA(Thr) + L-threonine + ATP = L-threonyl-tRNA(Thr) + AMP + diphosphate + H(+)</text>
        <dbReference type="Rhea" id="RHEA:24624"/>
        <dbReference type="Rhea" id="RHEA-COMP:9670"/>
        <dbReference type="Rhea" id="RHEA-COMP:9704"/>
        <dbReference type="ChEBI" id="CHEBI:15378"/>
        <dbReference type="ChEBI" id="CHEBI:30616"/>
        <dbReference type="ChEBI" id="CHEBI:33019"/>
        <dbReference type="ChEBI" id="CHEBI:57926"/>
        <dbReference type="ChEBI" id="CHEBI:78442"/>
        <dbReference type="ChEBI" id="CHEBI:78534"/>
        <dbReference type="ChEBI" id="CHEBI:456215"/>
        <dbReference type="EC" id="6.1.1.3"/>
    </reaction>
</comment>
<feature type="binding site" evidence="13">
    <location>
        <position position="510"/>
    </location>
    <ligand>
        <name>Zn(2+)</name>
        <dbReference type="ChEBI" id="CHEBI:29105"/>
        <note>catalytic</note>
    </ligand>
</feature>
<evidence type="ECO:0000256" key="1">
    <source>
        <dbReference type="ARBA" id="ARBA00008226"/>
    </source>
</evidence>
<feature type="binding site" evidence="13">
    <location>
        <position position="334"/>
    </location>
    <ligand>
        <name>Zn(2+)</name>
        <dbReference type="ChEBI" id="CHEBI:29105"/>
        <note>catalytic</note>
    </ligand>
</feature>
<keyword evidence="10 13" id="KW-0648">Protein biosynthesis</keyword>
<feature type="domain" description="TGS" evidence="15">
    <location>
        <begin position="1"/>
        <end position="63"/>
    </location>
</feature>
<dbReference type="Gene3D" id="3.30.54.20">
    <property type="match status" value="1"/>
</dbReference>
<dbReference type="Pfam" id="PF03129">
    <property type="entry name" value="HGTP_anticodon"/>
    <property type="match status" value="1"/>
</dbReference>
<dbReference type="HAMAP" id="MF_00184">
    <property type="entry name" value="Thr_tRNA_synth"/>
    <property type="match status" value="1"/>
</dbReference>
<dbReference type="RefSeq" id="WP_268007250.1">
    <property type="nucleotide sequence ID" value="NZ_BSUT01000001.1"/>
</dbReference>
<dbReference type="SUPFAM" id="SSF52954">
    <property type="entry name" value="Class II aaRS ABD-related"/>
    <property type="match status" value="1"/>
</dbReference>
<comment type="cofactor">
    <cofactor evidence="13">
        <name>Zn(2+)</name>
        <dbReference type="ChEBI" id="CHEBI:29105"/>
    </cofactor>
    <text evidence="13">Binds 1 zinc ion per subunit.</text>
</comment>
<dbReference type="InterPro" id="IPR012675">
    <property type="entry name" value="Beta-grasp_dom_sf"/>
</dbReference>
<keyword evidence="8 13" id="KW-0067">ATP-binding</keyword>
<dbReference type="Gene3D" id="3.30.930.10">
    <property type="entry name" value="Bira Bifunctional Protein, Domain 2"/>
    <property type="match status" value="1"/>
</dbReference>
<dbReference type="InterPro" id="IPR018163">
    <property type="entry name" value="Thr/Ala-tRNA-synth_IIc_edit"/>
</dbReference>
<sequence>MADYMVRLKDGSKKTVVAGTTYAEVAAEISPRLAKEAVAVKVDGNMMDLSHEVVPSGQMELLTLNDPEGVQVMRHTTAHVMAQAVARLFPGTKFAIGPVIDNGFYYDFSDCVFTPEDLPKIEKEMHQIVQADYPVIREVLSREEALMLFSERKDRFKVEIIHDLAPSDIITVYRQGEFVDLCRGPHLPSTGRVKAFKLTSIAGAYWRGDSCREQLARLYAISFAKKSDLDEHLRLLEEAKRRDHRRLGRELELFMFSEDAPGMPIFLQNGMHIRNELENFERSLQSIQGYNEVKTPVILNKRLWEQSGHWFHYKENMYVTKVDEDDFALKPMNCPGHMLIYKNKQHSYRELPIRIAEYGHVHRHELSGALGGMMRVRSFTQDDAHLFCRPDQIENELKEVLRLIDRIYSVFGFSYRIELSTRPDDSMGSDELWEQAESALQKVLDESGVKYRVNPGDGAFYGPKIDFHIQDAIGRMWQCATVQLDFQLPERFELEYIGEDNQRRRPVVIHRAIFGSVDRFIGILTEHFSGAFPCWLAPIQVRIVSVSDDFVPDANDVLSKLQSAGFRVDVDARSEKIGYKIREAQLKKIPYTLVIGEKERSGHVVSIRKYGQRDLGEMALDAFIEKLKKEVDNKALLTDVDSPPPGN</sequence>
<dbReference type="GO" id="GO:0004829">
    <property type="term" value="F:threonine-tRNA ligase activity"/>
    <property type="evidence" value="ECO:0007669"/>
    <property type="project" value="UniProtKB-EC"/>
</dbReference>
<keyword evidence="6 13" id="KW-0547">Nucleotide-binding</keyword>
<dbReference type="Gene3D" id="3.30.980.10">
    <property type="entry name" value="Threonyl-trna Synthetase, Chain A, domain 2"/>
    <property type="match status" value="1"/>
</dbReference>
<dbReference type="InterPro" id="IPR033728">
    <property type="entry name" value="ThrRS_core"/>
</dbReference>
<dbReference type="SUPFAM" id="SSF55186">
    <property type="entry name" value="ThrRS/AlaRS common domain"/>
    <property type="match status" value="1"/>
</dbReference>
<evidence type="ECO:0000256" key="12">
    <source>
        <dbReference type="ARBA" id="ARBA00049515"/>
    </source>
</evidence>
<dbReference type="PROSITE" id="PS51880">
    <property type="entry name" value="TGS"/>
    <property type="match status" value="1"/>
</dbReference>
<evidence type="ECO:0000256" key="3">
    <source>
        <dbReference type="ARBA" id="ARBA00022555"/>
    </source>
</evidence>
<accession>A0ABY6ZKH4</accession>
<evidence type="ECO:0000256" key="4">
    <source>
        <dbReference type="ARBA" id="ARBA00022598"/>
    </source>
</evidence>
<dbReference type="InterPro" id="IPR002320">
    <property type="entry name" value="Thr-tRNA-ligase_IIa"/>
</dbReference>
<keyword evidence="9 13" id="KW-0694">RNA-binding</keyword>
<dbReference type="InterPro" id="IPR002314">
    <property type="entry name" value="aa-tRNA-synt_IIb"/>
</dbReference>
<evidence type="ECO:0000256" key="9">
    <source>
        <dbReference type="ARBA" id="ARBA00022884"/>
    </source>
</evidence>
<comment type="subunit">
    <text evidence="13">Homodimer.</text>
</comment>
<dbReference type="Pfam" id="PF07973">
    <property type="entry name" value="tRNA_SAD"/>
    <property type="match status" value="1"/>
</dbReference>
<dbReference type="InterPro" id="IPR036621">
    <property type="entry name" value="Anticodon-bd_dom_sf"/>
</dbReference>
<keyword evidence="7 13" id="KW-0862">Zinc</keyword>
<dbReference type="Gene3D" id="3.10.20.30">
    <property type="match status" value="1"/>
</dbReference>
<feature type="domain" description="Aminoacyl-transfer RNA synthetases class-II family profile" evidence="14">
    <location>
        <begin position="270"/>
        <end position="533"/>
    </location>
</feature>
<evidence type="ECO:0000256" key="5">
    <source>
        <dbReference type="ARBA" id="ARBA00022723"/>
    </source>
</evidence>
<dbReference type="InterPro" id="IPR047246">
    <property type="entry name" value="ThrRS_anticodon"/>
</dbReference>
<dbReference type="InterPro" id="IPR012947">
    <property type="entry name" value="tRNA_SAD"/>
</dbReference>
<dbReference type="PROSITE" id="PS50862">
    <property type="entry name" value="AA_TRNA_LIGASE_II"/>
    <property type="match status" value="1"/>
</dbReference>
<dbReference type="Proteomes" id="UP001164761">
    <property type="component" value="Chromosome"/>
</dbReference>
<dbReference type="InterPro" id="IPR012676">
    <property type="entry name" value="TGS-like"/>
</dbReference>
<keyword evidence="17" id="KW-1185">Reference proteome</keyword>
<dbReference type="NCBIfam" id="TIGR00418">
    <property type="entry name" value="thrS"/>
    <property type="match status" value="1"/>
</dbReference>
<dbReference type="CDD" id="cd00860">
    <property type="entry name" value="ThrRS_anticodon"/>
    <property type="match status" value="1"/>
</dbReference>
<dbReference type="CDD" id="cd00771">
    <property type="entry name" value="ThrRS_core"/>
    <property type="match status" value="1"/>
</dbReference>
<protein>
    <recommendedName>
        <fullName evidence="13">Threonine--tRNA ligase</fullName>
        <ecNumber evidence="13">6.1.1.3</ecNumber>
    </recommendedName>
    <alternativeName>
        <fullName evidence="13">Threonyl-tRNA synthetase</fullName>
        <shortName evidence="13">ThrRS</shortName>
    </alternativeName>
</protein>
<evidence type="ECO:0000259" key="15">
    <source>
        <dbReference type="PROSITE" id="PS51880"/>
    </source>
</evidence>
<evidence type="ECO:0000313" key="17">
    <source>
        <dbReference type="Proteomes" id="UP001164761"/>
    </source>
</evidence>
<comment type="caution">
    <text evidence="13">Lacks conserved residue(s) required for the propagation of feature annotation.</text>
</comment>
<dbReference type="InterPro" id="IPR006195">
    <property type="entry name" value="aa-tRNA-synth_II"/>
</dbReference>
<dbReference type="CDD" id="cd01667">
    <property type="entry name" value="TGS_ThrRS"/>
    <property type="match status" value="1"/>
</dbReference>
<dbReference type="EMBL" id="CP104067">
    <property type="protein sequence ID" value="WAH43366.1"/>
    <property type="molecule type" value="Genomic_DNA"/>
</dbReference>
<comment type="subcellular location">
    <subcellularLocation>
        <location evidence="13">Cytoplasm</location>
    </subcellularLocation>
</comment>
<evidence type="ECO:0000313" key="16">
    <source>
        <dbReference type="EMBL" id="WAH43366.1"/>
    </source>
</evidence>
<gene>
    <name evidence="13 16" type="primary">thrS</name>
    <name evidence="16" type="ORF">NZD89_08240</name>
</gene>
<dbReference type="PRINTS" id="PR01047">
    <property type="entry name" value="TRNASYNTHTHR"/>
</dbReference>
<dbReference type="InterPro" id="IPR004095">
    <property type="entry name" value="TGS"/>
</dbReference>
<dbReference type="SUPFAM" id="SSF81271">
    <property type="entry name" value="TGS-like"/>
    <property type="match status" value="1"/>
</dbReference>
<dbReference type="EC" id="6.1.1.3" evidence="13"/>
<reference evidence="16" key="1">
    <citation type="submission" date="2022-08" db="EMBL/GenBank/DDBJ databases">
        <title>Alicyclobacillus fastidiosus DSM 17978, complete genome.</title>
        <authorList>
            <person name="Wang Q."/>
            <person name="Cai R."/>
            <person name="Wang Z."/>
        </authorList>
    </citation>
    <scope>NUCLEOTIDE SEQUENCE</scope>
    <source>
        <strain evidence="16">DSM 17978</strain>
    </source>
</reference>
<evidence type="ECO:0000256" key="11">
    <source>
        <dbReference type="ARBA" id="ARBA00023146"/>
    </source>
</evidence>
<evidence type="ECO:0000256" key="6">
    <source>
        <dbReference type="ARBA" id="ARBA00022741"/>
    </source>
</evidence>
<dbReference type="PANTHER" id="PTHR11451">
    <property type="entry name" value="THREONINE-TRNA LIGASE"/>
    <property type="match status" value="1"/>
</dbReference>
<keyword evidence="2 13" id="KW-0963">Cytoplasm</keyword>
<evidence type="ECO:0000256" key="2">
    <source>
        <dbReference type="ARBA" id="ARBA00022490"/>
    </source>
</evidence>
<dbReference type="SUPFAM" id="SSF55681">
    <property type="entry name" value="Class II aaRS and biotin synthetases"/>
    <property type="match status" value="1"/>
</dbReference>
<dbReference type="Gene3D" id="3.40.50.800">
    <property type="entry name" value="Anticodon-binding domain"/>
    <property type="match status" value="1"/>
</dbReference>
<organism evidence="16 17">
    <name type="scientific">Alicyclobacillus fastidiosus</name>
    <dbReference type="NCBI Taxonomy" id="392011"/>
    <lineage>
        <taxon>Bacteria</taxon>
        <taxon>Bacillati</taxon>
        <taxon>Bacillota</taxon>
        <taxon>Bacilli</taxon>
        <taxon>Bacillales</taxon>
        <taxon>Alicyclobacillaceae</taxon>
        <taxon>Alicyclobacillus</taxon>
    </lineage>
</organism>
<keyword evidence="4 13" id="KW-0436">Ligase</keyword>